<dbReference type="Pfam" id="PF01809">
    <property type="entry name" value="YidD"/>
    <property type="match status" value="1"/>
</dbReference>
<proteinExistence type="inferred from homology"/>
<evidence type="ECO:0000256" key="2">
    <source>
        <dbReference type="HAMAP-Rule" id="MF_00386"/>
    </source>
</evidence>
<keyword evidence="2" id="KW-1003">Cell membrane</keyword>
<evidence type="ECO:0000313" key="4">
    <source>
        <dbReference type="Proteomes" id="UP000301475"/>
    </source>
</evidence>
<evidence type="ECO:0000256" key="1">
    <source>
        <dbReference type="ARBA" id="ARBA00023136"/>
    </source>
</evidence>
<keyword evidence="1 2" id="KW-0472">Membrane</keyword>
<dbReference type="RefSeq" id="WP_138156768.1">
    <property type="nucleotide sequence ID" value="NZ_CP039381.1"/>
</dbReference>
<evidence type="ECO:0000313" key="3">
    <source>
        <dbReference type="EMBL" id="QCT06719.1"/>
    </source>
</evidence>
<dbReference type="NCBIfam" id="TIGR00278">
    <property type="entry name" value="membrane protein insertion efficiency factor YidD"/>
    <property type="match status" value="1"/>
</dbReference>
<dbReference type="GO" id="GO:0005886">
    <property type="term" value="C:plasma membrane"/>
    <property type="evidence" value="ECO:0007669"/>
    <property type="project" value="UniProtKB-SubCell"/>
</dbReference>
<accession>A0A4P8XX44</accession>
<name>A0A4P8XX44_9FIRM</name>
<dbReference type="PANTHER" id="PTHR33383:SF1">
    <property type="entry name" value="MEMBRANE PROTEIN INSERTION EFFICIENCY FACTOR-RELATED"/>
    <property type="match status" value="1"/>
</dbReference>
<reference evidence="3 4" key="1">
    <citation type="submission" date="2019-04" db="EMBL/GenBank/DDBJ databases">
        <authorList>
            <person name="Embree M."/>
            <person name="Gaffney J.R."/>
        </authorList>
    </citation>
    <scope>NUCLEOTIDE SEQUENCE [LARGE SCALE GENOMIC DNA]</scope>
    <source>
        <strain evidence="3 4">JE7A12</strain>
    </source>
</reference>
<sequence>MKKIFIAVIKFYKKCISPLTSSKCKYYPTCSSYGLEAISVHGAFKGGLMTIWRILRCNPFSKGGYDPVPPKKEKIKRRNPK</sequence>
<dbReference type="InterPro" id="IPR002696">
    <property type="entry name" value="Membr_insert_effic_factor_YidD"/>
</dbReference>
<dbReference type="KEGG" id="ruj:E5Z56_04765"/>
<dbReference type="HAMAP" id="MF_00386">
    <property type="entry name" value="UPF0161_YidD"/>
    <property type="match status" value="1"/>
</dbReference>
<dbReference type="SMART" id="SM01234">
    <property type="entry name" value="Haemolytic"/>
    <property type="match status" value="1"/>
</dbReference>
<dbReference type="OrthoDB" id="9801753at2"/>
<dbReference type="AlphaFoldDB" id="A0A4P8XX44"/>
<keyword evidence="4" id="KW-1185">Reference proteome</keyword>
<dbReference type="PANTHER" id="PTHR33383">
    <property type="entry name" value="MEMBRANE PROTEIN INSERTION EFFICIENCY FACTOR-RELATED"/>
    <property type="match status" value="1"/>
</dbReference>
<gene>
    <name evidence="3" type="primary">yidD</name>
    <name evidence="3" type="ORF">E5Z56_04765</name>
</gene>
<organism evidence="3 4">
    <name type="scientific">Ruminococcus bovis</name>
    <dbReference type="NCBI Taxonomy" id="2564099"/>
    <lineage>
        <taxon>Bacteria</taxon>
        <taxon>Bacillati</taxon>
        <taxon>Bacillota</taxon>
        <taxon>Clostridia</taxon>
        <taxon>Eubacteriales</taxon>
        <taxon>Oscillospiraceae</taxon>
        <taxon>Ruminococcus</taxon>
    </lineage>
</organism>
<comment type="similarity">
    <text evidence="2">Belongs to the UPF0161 family.</text>
</comment>
<dbReference type="Proteomes" id="UP000301475">
    <property type="component" value="Chromosome"/>
</dbReference>
<comment type="subcellular location">
    <subcellularLocation>
        <location evidence="2">Cell membrane</location>
        <topology evidence="2">Peripheral membrane protein</topology>
        <orientation evidence="2">Cytoplasmic side</orientation>
    </subcellularLocation>
</comment>
<protein>
    <recommendedName>
        <fullName evidence="2">Putative membrane protein insertion efficiency factor</fullName>
    </recommendedName>
</protein>
<comment type="function">
    <text evidence="2">Could be involved in insertion of integral membrane proteins into the membrane.</text>
</comment>
<dbReference type="EMBL" id="CP039381">
    <property type="protein sequence ID" value="QCT06719.1"/>
    <property type="molecule type" value="Genomic_DNA"/>
</dbReference>